<dbReference type="GO" id="GO:0003677">
    <property type="term" value="F:DNA binding"/>
    <property type="evidence" value="ECO:0007669"/>
    <property type="project" value="UniProtKB-KW"/>
</dbReference>
<evidence type="ECO:0000256" key="2">
    <source>
        <dbReference type="ARBA" id="ARBA00023163"/>
    </source>
</evidence>
<dbReference type="PROSITE" id="PS52050">
    <property type="entry name" value="WYL"/>
    <property type="match status" value="1"/>
</dbReference>
<dbReference type="PROSITE" id="PS51000">
    <property type="entry name" value="HTH_DEOR_2"/>
    <property type="match status" value="1"/>
</dbReference>
<dbReference type="InterPro" id="IPR001034">
    <property type="entry name" value="DeoR_HTH"/>
</dbReference>
<dbReference type="InterPro" id="IPR036390">
    <property type="entry name" value="WH_DNA-bd_sf"/>
</dbReference>
<evidence type="ECO:0000313" key="4">
    <source>
        <dbReference type="EMBL" id="MBB5965746.1"/>
    </source>
</evidence>
<dbReference type="InterPro" id="IPR036388">
    <property type="entry name" value="WH-like_DNA-bd_sf"/>
</dbReference>
<organism evidence="4 5">
    <name type="scientific">Planomonospora venezuelensis</name>
    <dbReference type="NCBI Taxonomy" id="1999"/>
    <lineage>
        <taxon>Bacteria</taxon>
        <taxon>Bacillati</taxon>
        <taxon>Actinomycetota</taxon>
        <taxon>Actinomycetes</taxon>
        <taxon>Streptosporangiales</taxon>
        <taxon>Streptosporangiaceae</taxon>
        <taxon>Planomonospora</taxon>
    </lineage>
</organism>
<keyword evidence="4" id="KW-0238">DNA-binding</keyword>
<dbReference type="PANTHER" id="PTHR34580:SF1">
    <property type="entry name" value="PROTEIN PAFC"/>
    <property type="match status" value="1"/>
</dbReference>
<reference evidence="4 5" key="1">
    <citation type="submission" date="2020-08" db="EMBL/GenBank/DDBJ databases">
        <title>Genomic Encyclopedia of Type Strains, Phase III (KMG-III): the genomes of soil and plant-associated and newly described type strains.</title>
        <authorList>
            <person name="Whitman W."/>
        </authorList>
    </citation>
    <scope>NUCLEOTIDE SEQUENCE [LARGE SCALE GENOMIC DNA]</scope>
    <source>
        <strain evidence="4 5">CECT 3303</strain>
    </source>
</reference>
<dbReference type="Proteomes" id="UP000562352">
    <property type="component" value="Unassembled WGS sequence"/>
</dbReference>
<dbReference type="EMBL" id="JACHJJ010000019">
    <property type="protein sequence ID" value="MBB5965746.1"/>
    <property type="molecule type" value="Genomic_DNA"/>
</dbReference>
<gene>
    <name evidence="4" type="ORF">FHS22_005036</name>
</gene>
<dbReference type="AlphaFoldDB" id="A0A841DEP0"/>
<sequence>MRASRLISLLMLLQTRGRMTAQQLARELEVSVRTVYRDVEALHSAGIPLYGDAGPSGGYRLLDGYRTRLTGLTPEEAESLFLAGMPGPAAELGLGSVVTAARLKLMAALPAELRDRAGRIRERFHLDAPNWYHDADETPYLAAVADAVWNQRRAEVRYRRWKAPQEVVRVLEPYGLVLKAGRWYLVARADEGDGGRAAGGGDDGGRGGVRTYRVSQILGLRVLAETFDRPAGFDLAAHWRAALEEFEARLVQGEAVVRLSPAGMERLPDMARPAMLRAAEATAEPDGRPGWTRITVPTESPSHTLSEFLRFGTDLEVLSPAGLRDLVSETARSLAALYGEAPSAADP</sequence>
<protein>
    <submittedName>
        <fullName evidence="4">Putative DNA-binding transcriptional regulator YafY</fullName>
    </submittedName>
</protein>
<evidence type="ECO:0000259" key="3">
    <source>
        <dbReference type="PROSITE" id="PS51000"/>
    </source>
</evidence>
<dbReference type="InterPro" id="IPR026881">
    <property type="entry name" value="WYL_dom"/>
</dbReference>
<keyword evidence="5" id="KW-1185">Reference proteome</keyword>
<dbReference type="InterPro" id="IPR051534">
    <property type="entry name" value="CBASS_pafABC_assoc_protein"/>
</dbReference>
<accession>A0A841DEP0</accession>
<feature type="domain" description="HTH deoR-type" evidence="3">
    <location>
        <begin position="2"/>
        <end position="57"/>
    </location>
</feature>
<dbReference type="RefSeq" id="WP_184945390.1">
    <property type="nucleotide sequence ID" value="NZ_BAAAWZ010000001.1"/>
</dbReference>
<dbReference type="Pfam" id="PF08279">
    <property type="entry name" value="HTH_11"/>
    <property type="match status" value="1"/>
</dbReference>
<dbReference type="GO" id="GO:0003700">
    <property type="term" value="F:DNA-binding transcription factor activity"/>
    <property type="evidence" value="ECO:0007669"/>
    <property type="project" value="InterPro"/>
</dbReference>
<comment type="caution">
    <text evidence="4">The sequence shown here is derived from an EMBL/GenBank/DDBJ whole genome shotgun (WGS) entry which is preliminary data.</text>
</comment>
<proteinExistence type="predicted"/>
<dbReference type="InterPro" id="IPR057727">
    <property type="entry name" value="WCX_dom"/>
</dbReference>
<dbReference type="Pfam" id="PF13280">
    <property type="entry name" value="WYL"/>
    <property type="match status" value="1"/>
</dbReference>
<dbReference type="Pfam" id="PF25583">
    <property type="entry name" value="WCX"/>
    <property type="match status" value="1"/>
</dbReference>
<name>A0A841DEP0_PLAVE</name>
<evidence type="ECO:0000256" key="1">
    <source>
        <dbReference type="ARBA" id="ARBA00023015"/>
    </source>
</evidence>
<keyword evidence="1" id="KW-0805">Transcription regulation</keyword>
<dbReference type="InterPro" id="IPR013196">
    <property type="entry name" value="HTH_11"/>
</dbReference>
<dbReference type="SUPFAM" id="SSF46785">
    <property type="entry name" value="Winged helix' DNA-binding domain"/>
    <property type="match status" value="1"/>
</dbReference>
<dbReference type="PANTHER" id="PTHR34580">
    <property type="match status" value="1"/>
</dbReference>
<evidence type="ECO:0000313" key="5">
    <source>
        <dbReference type="Proteomes" id="UP000562352"/>
    </source>
</evidence>
<dbReference type="Gene3D" id="1.10.10.10">
    <property type="entry name" value="Winged helix-like DNA-binding domain superfamily/Winged helix DNA-binding domain"/>
    <property type="match status" value="1"/>
</dbReference>
<keyword evidence="2" id="KW-0804">Transcription</keyword>